<organism evidence="1 2">
    <name type="scientific">Olea europaea subsp. europaea</name>
    <dbReference type="NCBI Taxonomy" id="158383"/>
    <lineage>
        <taxon>Eukaryota</taxon>
        <taxon>Viridiplantae</taxon>
        <taxon>Streptophyta</taxon>
        <taxon>Embryophyta</taxon>
        <taxon>Tracheophyta</taxon>
        <taxon>Spermatophyta</taxon>
        <taxon>Magnoliopsida</taxon>
        <taxon>eudicotyledons</taxon>
        <taxon>Gunneridae</taxon>
        <taxon>Pentapetalae</taxon>
        <taxon>asterids</taxon>
        <taxon>lamiids</taxon>
        <taxon>Lamiales</taxon>
        <taxon>Oleaceae</taxon>
        <taxon>Oleeae</taxon>
        <taxon>Olea</taxon>
    </lineage>
</organism>
<keyword evidence="2" id="KW-1185">Reference proteome</keyword>
<dbReference type="Gramene" id="OE9A102622T1">
    <property type="protein sequence ID" value="OE9A102622C1"/>
    <property type="gene ID" value="OE9A102622"/>
</dbReference>
<reference evidence="1 2" key="1">
    <citation type="submission" date="2019-12" db="EMBL/GenBank/DDBJ databases">
        <authorList>
            <person name="Alioto T."/>
            <person name="Alioto T."/>
            <person name="Gomez Garrido J."/>
        </authorList>
    </citation>
    <scope>NUCLEOTIDE SEQUENCE [LARGE SCALE GENOMIC DNA]</scope>
</reference>
<dbReference type="Proteomes" id="UP000594638">
    <property type="component" value="Unassembled WGS sequence"/>
</dbReference>
<gene>
    <name evidence="1" type="ORF">OLEA9_A102622</name>
</gene>
<evidence type="ECO:0000313" key="1">
    <source>
        <dbReference type="EMBL" id="CAA2983940.1"/>
    </source>
</evidence>
<sequence length="97" mass="11196">MAKERAVFEWEWDRIAANLMRAMSEVEQLELKLEVNLKQAHAKLKVHVLELGISMFTHFHEVAKGSDITKFANPKAFEESKKDEKIVNKAKETSEIV</sequence>
<protein>
    <submittedName>
        <fullName evidence="1">Uncharacterized protein</fullName>
    </submittedName>
</protein>
<accession>A0A8S0RY45</accession>
<dbReference type="EMBL" id="CACTIH010003747">
    <property type="protein sequence ID" value="CAA2983940.1"/>
    <property type="molecule type" value="Genomic_DNA"/>
</dbReference>
<proteinExistence type="predicted"/>
<name>A0A8S0RY45_OLEEU</name>
<evidence type="ECO:0000313" key="2">
    <source>
        <dbReference type="Proteomes" id="UP000594638"/>
    </source>
</evidence>
<comment type="caution">
    <text evidence="1">The sequence shown here is derived from an EMBL/GenBank/DDBJ whole genome shotgun (WGS) entry which is preliminary data.</text>
</comment>
<dbReference type="AlphaFoldDB" id="A0A8S0RY45"/>